<keyword evidence="1" id="KW-0732">Signal</keyword>
<keyword evidence="2" id="KW-0812">Transmembrane</keyword>
<dbReference type="KEGG" id="tet:TTHERM_00577220"/>
<evidence type="ECO:0000313" key="3">
    <source>
        <dbReference type="Proteomes" id="UP000009168"/>
    </source>
</evidence>
<proteinExistence type="predicted"/>
<evidence type="ECO:0000313" key="2">
    <source>
        <dbReference type="EMBL" id="EAR89167.1"/>
    </source>
</evidence>
<dbReference type="Gene3D" id="2.40.70.10">
    <property type="entry name" value="Acid Proteases"/>
    <property type="match status" value="1"/>
</dbReference>
<dbReference type="HOGENOM" id="CLU_063368_0_0_1"/>
<sequence length="339" mass="38562">MVKIRKFAQLLIISLLLGLISANISIPLKINEKHGIYMTVKYGQNKCQIDLVPQIDCVQSTIVQPYGTLDECGANFIDKIDYYTKKYEAQFYFGAKQSNISFQVPSIGVDVEYGTKELCFSPLFSDRYSNALAEIFEQGLITEERVYISLNKKQTDDGYAGQLDIGIPDLSKTKNQIVDLQVSRLYKRYYSALTNSFSYGKKELFTAHTVLFTIDTPALTVSLSTFIDMLDQFTQQGILFNFSFNSGKRPILYSIDLLEDITVGLLAQDGSVFNVTITPEQYTEPLGNEQYELLISYRDDQDGNMTFGYRIFQSYYIGFDMSQSQVLISEKNYQQNSQA</sequence>
<evidence type="ECO:0000256" key="1">
    <source>
        <dbReference type="SAM" id="SignalP"/>
    </source>
</evidence>
<protein>
    <submittedName>
        <fullName evidence="2">Transmembrane protein, putative</fullName>
    </submittedName>
</protein>
<keyword evidence="2" id="KW-0472">Membrane</keyword>
<dbReference type="AlphaFoldDB" id="Q22UY1"/>
<reference evidence="3" key="1">
    <citation type="journal article" date="2006" name="PLoS Biol.">
        <title>Macronuclear genome sequence of the ciliate Tetrahymena thermophila, a model eukaryote.</title>
        <authorList>
            <person name="Eisen J.A."/>
            <person name="Coyne R.S."/>
            <person name="Wu M."/>
            <person name="Wu D."/>
            <person name="Thiagarajan M."/>
            <person name="Wortman J.R."/>
            <person name="Badger J.H."/>
            <person name="Ren Q."/>
            <person name="Amedeo P."/>
            <person name="Jones K.M."/>
            <person name="Tallon L.J."/>
            <person name="Delcher A.L."/>
            <person name="Salzberg S.L."/>
            <person name="Silva J.C."/>
            <person name="Haas B.J."/>
            <person name="Majoros W.H."/>
            <person name="Farzad M."/>
            <person name="Carlton J.M."/>
            <person name="Smith R.K. Jr."/>
            <person name="Garg J."/>
            <person name="Pearlman R.E."/>
            <person name="Karrer K.M."/>
            <person name="Sun L."/>
            <person name="Manning G."/>
            <person name="Elde N.C."/>
            <person name="Turkewitz A.P."/>
            <person name="Asai D.J."/>
            <person name="Wilkes D.E."/>
            <person name="Wang Y."/>
            <person name="Cai H."/>
            <person name="Collins K."/>
            <person name="Stewart B.A."/>
            <person name="Lee S.R."/>
            <person name="Wilamowska K."/>
            <person name="Weinberg Z."/>
            <person name="Ruzzo W.L."/>
            <person name="Wloga D."/>
            <person name="Gaertig J."/>
            <person name="Frankel J."/>
            <person name="Tsao C.-C."/>
            <person name="Gorovsky M.A."/>
            <person name="Keeling P.J."/>
            <person name="Waller R.F."/>
            <person name="Patron N.J."/>
            <person name="Cherry J.M."/>
            <person name="Stover N.A."/>
            <person name="Krieger C.J."/>
            <person name="del Toro C."/>
            <person name="Ryder H.F."/>
            <person name="Williamson S.C."/>
            <person name="Barbeau R.A."/>
            <person name="Hamilton E.P."/>
            <person name="Orias E."/>
        </authorList>
    </citation>
    <scope>NUCLEOTIDE SEQUENCE [LARGE SCALE GENOMIC DNA]</scope>
    <source>
        <strain evidence="3">SB210</strain>
    </source>
</reference>
<dbReference type="EMBL" id="GG662798">
    <property type="protein sequence ID" value="EAR89167.1"/>
    <property type="molecule type" value="Genomic_DNA"/>
</dbReference>
<name>Q22UY1_TETTS</name>
<gene>
    <name evidence="2" type="ORF">TTHERM_00577220</name>
</gene>
<feature type="chain" id="PRO_5004201223" evidence="1">
    <location>
        <begin position="23"/>
        <end position="339"/>
    </location>
</feature>
<accession>Q22UY1</accession>
<feature type="signal peptide" evidence="1">
    <location>
        <begin position="1"/>
        <end position="22"/>
    </location>
</feature>
<dbReference type="InParanoid" id="Q22UY1"/>
<dbReference type="InterPro" id="IPR021109">
    <property type="entry name" value="Peptidase_aspartic_dom_sf"/>
</dbReference>
<keyword evidence="3" id="KW-1185">Reference proteome</keyword>
<dbReference type="GeneID" id="7834642"/>
<dbReference type="Proteomes" id="UP000009168">
    <property type="component" value="Unassembled WGS sequence"/>
</dbReference>
<dbReference type="RefSeq" id="XP_001009412.1">
    <property type="nucleotide sequence ID" value="XM_001009412.1"/>
</dbReference>
<organism evidence="2 3">
    <name type="scientific">Tetrahymena thermophila (strain SB210)</name>
    <dbReference type="NCBI Taxonomy" id="312017"/>
    <lineage>
        <taxon>Eukaryota</taxon>
        <taxon>Sar</taxon>
        <taxon>Alveolata</taxon>
        <taxon>Ciliophora</taxon>
        <taxon>Intramacronucleata</taxon>
        <taxon>Oligohymenophorea</taxon>
        <taxon>Hymenostomatida</taxon>
        <taxon>Tetrahymenina</taxon>
        <taxon>Tetrahymenidae</taxon>
        <taxon>Tetrahymena</taxon>
    </lineage>
</organism>
<dbReference type="SUPFAM" id="SSF50630">
    <property type="entry name" value="Acid proteases"/>
    <property type="match status" value="1"/>
</dbReference>